<protein>
    <submittedName>
        <fullName evidence="2">Cytochrome B5</fullName>
    </submittedName>
</protein>
<dbReference type="Proteomes" id="UP000223370">
    <property type="component" value="Unassembled WGS sequence"/>
</dbReference>
<dbReference type="EMBL" id="BCMJ01000006">
    <property type="protein sequence ID" value="GAX08526.1"/>
    <property type="molecule type" value="Genomic_DNA"/>
</dbReference>
<dbReference type="AlphaFoldDB" id="A0A1Z5J3R7"/>
<dbReference type="SUPFAM" id="SSF55856">
    <property type="entry name" value="Cytochrome b5-like heme/steroid binding domain"/>
    <property type="match status" value="1"/>
</dbReference>
<evidence type="ECO:0000259" key="1">
    <source>
        <dbReference type="SMART" id="SM01117"/>
    </source>
</evidence>
<organism evidence="2 3">
    <name type="scientific">Secundilactobacillus silagincola</name>
    <dbReference type="NCBI Taxonomy" id="1714681"/>
    <lineage>
        <taxon>Bacteria</taxon>
        <taxon>Bacillati</taxon>
        <taxon>Bacillota</taxon>
        <taxon>Bacilli</taxon>
        <taxon>Lactobacillales</taxon>
        <taxon>Lactobacillaceae</taxon>
        <taxon>Secundilactobacillus</taxon>
    </lineage>
</organism>
<dbReference type="Pfam" id="PF00173">
    <property type="entry name" value="Cyt-b5"/>
    <property type="match status" value="1"/>
</dbReference>
<proteinExistence type="predicted"/>
<comment type="caution">
    <text evidence="2">The sequence shown here is derived from an EMBL/GenBank/DDBJ whole genome shotgun (WGS) entry which is preliminary data.</text>
</comment>
<accession>A0A1Z5J3R7</accession>
<dbReference type="SMART" id="SM01117">
    <property type="entry name" value="Cyt-b5"/>
    <property type="match status" value="1"/>
</dbReference>
<dbReference type="InterPro" id="IPR001199">
    <property type="entry name" value="Cyt_B5-like_heme/steroid-bd"/>
</dbReference>
<evidence type="ECO:0000313" key="2">
    <source>
        <dbReference type="EMBL" id="GAX08526.1"/>
    </source>
</evidence>
<reference evidence="2 3" key="1">
    <citation type="submission" date="2015-11" db="EMBL/GenBank/DDBJ databases">
        <title>Draft genome sequences of new species of the genus Lactobacillus isolated from orchardgrass silage.</title>
        <authorList>
            <person name="Tohno M."/>
            <person name="Tanizawa Y."/>
            <person name="Arita M."/>
        </authorList>
    </citation>
    <scope>NUCLEOTIDE SEQUENCE [LARGE SCALE GENOMIC DNA]</scope>
    <source>
        <strain evidence="2 3">IWT5</strain>
    </source>
</reference>
<feature type="domain" description="Cytochrome b5 heme-binding" evidence="1">
    <location>
        <begin position="5"/>
        <end position="76"/>
    </location>
</feature>
<evidence type="ECO:0000313" key="3">
    <source>
        <dbReference type="Proteomes" id="UP000223370"/>
    </source>
</evidence>
<dbReference type="InterPro" id="IPR036400">
    <property type="entry name" value="Cyt_B5-like_heme/steroid_sf"/>
</dbReference>
<dbReference type="Gene3D" id="3.10.120.10">
    <property type="entry name" value="Cytochrome b5-like heme/steroid binding domain"/>
    <property type="match status" value="1"/>
</dbReference>
<sequence>MAVNLTKEELKQYDGKNGHKAYVAVDGTVYDVTGVEAWQNGEHHGNLAGQDLSEVITKAPHKKSVLANLPVVGKLV</sequence>
<keyword evidence="3" id="KW-1185">Reference proteome</keyword>
<gene>
    <name evidence="2" type="ORF">IWT5_01681</name>
</gene>
<name>A0A1Z5J3R7_9LACO</name>